<evidence type="ECO:0000256" key="3">
    <source>
        <dbReference type="ARBA" id="ARBA00023163"/>
    </source>
</evidence>
<dbReference type="RefSeq" id="WP_127194284.1">
    <property type="nucleotide sequence ID" value="NZ_RZNY01000026.1"/>
</dbReference>
<dbReference type="EMBL" id="RZNY01000026">
    <property type="protein sequence ID" value="RUT41980.1"/>
    <property type="molecule type" value="Genomic_DNA"/>
</dbReference>
<dbReference type="InterPro" id="IPR029016">
    <property type="entry name" value="GAF-like_dom_sf"/>
</dbReference>
<dbReference type="GO" id="GO:0045892">
    <property type="term" value="P:negative regulation of DNA-templated transcription"/>
    <property type="evidence" value="ECO:0007669"/>
    <property type="project" value="UniProtKB-ARBA"/>
</dbReference>
<dbReference type="PRINTS" id="PR00038">
    <property type="entry name" value="HTHLUXR"/>
</dbReference>
<feature type="domain" description="HTH luxR-type" evidence="4">
    <location>
        <begin position="187"/>
        <end position="251"/>
    </location>
</feature>
<evidence type="ECO:0000259" key="4">
    <source>
        <dbReference type="PROSITE" id="PS50043"/>
    </source>
</evidence>
<keyword evidence="1" id="KW-0805">Transcription regulation</keyword>
<comment type="caution">
    <text evidence="5">The sequence shown here is derived from an EMBL/GenBank/DDBJ whole genome shotgun (WGS) entry which is preliminary data.</text>
</comment>
<sequence>MPEAIRALPQQWREDHLGESFSLTGSFASKQQFERIRIRDSLLITVFQNCISNIKDHLSGPYLFLLTNTEGVLLSMDYSQNLANTMSGSPIDLGMYFSEKSCGVNAISEAIKHNAPVYLPPEEHGSPYFKDWHCFSTPLNIGRKNIGYLDVSTINADMKSELVAIAKLIPAHMLSSYQEQHSAQLFEQYAIKLTERQLKVLRLISQGLTVKAIAIKLNIKECTVNHHKKIIFDKLGVQSSTEAVSIASRYSIL</sequence>
<dbReference type="CDD" id="cd06170">
    <property type="entry name" value="LuxR_C_like"/>
    <property type="match status" value="1"/>
</dbReference>
<evidence type="ECO:0000313" key="6">
    <source>
        <dbReference type="Proteomes" id="UP000279446"/>
    </source>
</evidence>
<dbReference type="InterPro" id="IPR036388">
    <property type="entry name" value="WH-like_DNA-bd_sf"/>
</dbReference>
<accession>A0A433Y1W3</accession>
<dbReference type="Gene3D" id="3.30.450.40">
    <property type="match status" value="1"/>
</dbReference>
<keyword evidence="6" id="KW-1185">Reference proteome</keyword>
<dbReference type="SUPFAM" id="SSF46894">
    <property type="entry name" value="C-terminal effector domain of the bipartite response regulators"/>
    <property type="match status" value="1"/>
</dbReference>
<evidence type="ECO:0000256" key="2">
    <source>
        <dbReference type="ARBA" id="ARBA00023125"/>
    </source>
</evidence>
<name>A0A433Y1W3_9BACL</name>
<dbReference type="AlphaFoldDB" id="A0A433Y1W3"/>
<dbReference type="SMART" id="SM00421">
    <property type="entry name" value="HTH_LUXR"/>
    <property type="match status" value="1"/>
</dbReference>
<evidence type="ECO:0000256" key="1">
    <source>
        <dbReference type="ARBA" id="ARBA00023015"/>
    </source>
</evidence>
<dbReference type="PANTHER" id="PTHR44688:SF16">
    <property type="entry name" value="DNA-BINDING TRANSCRIPTIONAL ACTIVATOR DEVR_DOSR"/>
    <property type="match status" value="1"/>
</dbReference>
<dbReference type="PROSITE" id="PS50043">
    <property type="entry name" value="HTH_LUXR_2"/>
    <property type="match status" value="1"/>
</dbReference>
<keyword evidence="3" id="KW-0804">Transcription</keyword>
<proteinExistence type="predicted"/>
<dbReference type="OrthoDB" id="1954582at2"/>
<evidence type="ECO:0000313" key="5">
    <source>
        <dbReference type="EMBL" id="RUT41980.1"/>
    </source>
</evidence>
<reference evidence="5 6" key="1">
    <citation type="submission" date="2018-12" db="EMBL/GenBank/DDBJ databases">
        <authorList>
            <person name="Sun L."/>
            <person name="Chen Z."/>
        </authorList>
    </citation>
    <scope>NUCLEOTIDE SEQUENCE [LARGE SCALE GENOMIC DNA]</scope>
    <source>
        <strain evidence="5 6">DSM 15890</strain>
    </source>
</reference>
<dbReference type="PANTHER" id="PTHR44688">
    <property type="entry name" value="DNA-BINDING TRANSCRIPTIONAL ACTIVATOR DEVR_DOSR"/>
    <property type="match status" value="1"/>
</dbReference>
<keyword evidence="2" id="KW-0238">DNA-binding</keyword>
<dbReference type="Proteomes" id="UP000279446">
    <property type="component" value="Unassembled WGS sequence"/>
</dbReference>
<gene>
    <name evidence="5" type="ORF">EJP82_22370</name>
</gene>
<dbReference type="GO" id="GO:0003677">
    <property type="term" value="F:DNA binding"/>
    <property type="evidence" value="ECO:0007669"/>
    <property type="project" value="UniProtKB-KW"/>
</dbReference>
<dbReference type="InterPro" id="IPR016032">
    <property type="entry name" value="Sig_transdc_resp-reg_C-effctor"/>
</dbReference>
<dbReference type="Pfam" id="PF00196">
    <property type="entry name" value="GerE"/>
    <property type="match status" value="1"/>
</dbReference>
<organism evidence="5 6">
    <name type="scientific">Paenibacillus anaericanus</name>
    <dbReference type="NCBI Taxonomy" id="170367"/>
    <lineage>
        <taxon>Bacteria</taxon>
        <taxon>Bacillati</taxon>
        <taxon>Bacillota</taxon>
        <taxon>Bacilli</taxon>
        <taxon>Bacillales</taxon>
        <taxon>Paenibacillaceae</taxon>
        <taxon>Paenibacillus</taxon>
    </lineage>
</organism>
<dbReference type="Gene3D" id="1.10.10.10">
    <property type="entry name" value="Winged helix-like DNA-binding domain superfamily/Winged helix DNA-binding domain"/>
    <property type="match status" value="1"/>
</dbReference>
<dbReference type="InterPro" id="IPR000792">
    <property type="entry name" value="Tscrpt_reg_LuxR_C"/>
</dbReference>
<protein>
    <submittedName>
        <fullName evidence="5">LuxR family transcriptional regulator</fullName>
    </submittedName>
</protein>